<evidence type="ECO:0000313" key="2">
    <source>
        <dbReference type="Proteomes" id="UP000230233"/>
    </source>
</evidence>
<reference evidence="2" key="1">
    <citation type="submission" date="2017-10" db="EMBL/GenBank/DDBJ databases">
        <title>Rapid genome shrinkage in a self-fertile nematode reveals novel sperm competition proteins.</title>
        <authorList>
            <person name="Yin D."/>
            <person name="Schwarz E.M."/>
            <person name="Thomas C.G."/>
            <person name="Felde R.L."/>
            <person name="Korf I.F."/>
            <person name="Cutter A.D."/>
            <person name="Schartner C.M."/>
            <person name="Ralston E.J."/>
            <person name="Meyer B.J."/>
            <person name="Haag E.S."/>
        </authorList>
    </citation>
    <scope>NUCLEOTIDE SEQUENCE [LARGE SCALE GENOMIC DNA]</scope>
    <source>
        <strain evidence="2">JU1422</strain>
    </source>
</reference>
<protein>
    <submittedName>
        <fullName evidence="1">Uncharacterized protein</fullName>
    </submittedName>
</protein>
<dbReference type="Proteomes" id="UP000230233">
    <property type="component" value="Chromosome X"/>
</dbReference>
<dbReference type="AlphaFoldDB" id="A0A2G5T1B7"/>
<sequence>MFIRAWSRPFGGWSRPFGAWSRSFGHGPVHSGMVPSIRWMVPLIRAWSRSFGHGPVHSGMVPFILHGPAIIEQSRFFTNLFKKFMSYALASHMDYTNHATRSKNHR</sequence>
<dbReference type="EMBL" id="PDUG01000006">
    <property type="protein sequence ID" value="PIC21003.1"/>
    <property type="molecule type" value="Genomic_DNA"/>
</dbReference>
<evidence type="ECO:0000313" key="1">
    <source>
        <dbReference type="EMBL" id="PIC21003.1"/>
    </source>
</evidence>
<accession>A0A2G5T1B7</accession>
<keyword evidence="2" id="KW-1185">Reference proteome</keyword>
<comment type="caution">
    <text evidence="1">The sequence shown here is derived from an EMBL/GenBank/DDBJ whole genome shotgun (WGS) entry which is preliminary data.</text>
</comment>
<name>A0A2G5T1B7_9PELO</name>
<gene>
    <name evidence="1" type="primary">Cnig_chr_X.g25997</name>
    <name evidence="1" type="ORF">B9Z55_025997</name>
</gene>
<proteinExistence type="predicted"/>
<organism evidence="1 2">
    <name type="scientific">Caenorhabditis nigoni</name>
    <dbReference type="NCBI Taxonomy" id="1611254"/>
    <lineage>
        <taxon>Eukaryota</taxon>
        <taxon>Metazoa</taxon>
        <taxon>Ecdysozoa</taxon>
        <taxon>Nematoda</taxon>
        <taxon>Chromadorea</taxon>
        <taxon>Rhabditida</taxon>
        <taxon>Rhabditina</taxon>
        <taxon>Rhabditomorpha</taxon>
        <taxon>Rhabditoidea</taxon>
        <taxon>Rhabditidae</taxon>
        <taxon>Peloderinae</taxon>
        <taxon>Caenorhabditis</taxon>
    </lineage>
</organism>